<protein>
    <recommendedName>
        <fullName evidence="7">LIM zinc-binding domain-containing protein</fullName>
    </recommendedName>
</protein>
<dbReference type="FunFam" id="2.10.110.10:FF:000177">
    <property type="entry name" value="LIM homeobox 9"/>
    <property type="match status" value="1"/>
</dbReference>
<dbReference type="AlphaFoldDB" id="A0AA38I912"/>
<keyword evidence="2 5" id="KW-0479">Metal-binding</keyword>
<dbReference type="PROSITE" id="PS00478">
    <property type="entry name" value="LIM_DOMAIN_1"/>
    <property type="match status" value="1"/>
</dbReference>
<dbReference type="PROSITE" id="PS50023">
    <property type="entry name" value="LIM_DOMAIN_2"/>
    <property type="match status" value="1"/>
</dbReference>
<feature type="region of interest" description="Disordered" evidence="6">
    <location>
        <begin position="106"/>
        <end position="129"/>
    </location>
</feature>
<feature type="domain" description="LIM zinc-binding" evidence="7">
    <location>
        <begin position="2"/>
        <end position="64"/>
    </location>
</feature>
<dbReference type="SMART" id="SM00132">
    <property type="entry name" value="LIM"/>
    <property type="match status" value="1"/>
</dbReference>
<keyword evidence="3 5" id="KW-0862">Zinc</keyword>
<evidence type="ECO:0000256" key="6">
    <source>
        <dbReference type="SAM" id="MobiDB-lite"/>
    </source>
</evidence>
<dbReference type="GO" id="GO:0045944">
    <property type="term" value="P:positive regulation of transcription by RNA polymerase II"/>
    <property type="evidence" value="ECO:0007669"/>
    <property type="project" value="InterPro"/>
</dbReference>
<evidence type="ECO:0000259" key="7">
    <source>
        <dbReference type="PROSITE" id="PS50023"/>
    </source>
</evidence>
<dbReference type="CDD" id="cd09377">
    <property type="entry name" value="LIM2_Lhx2_Lhx9"/>
    <property type="match status" value="1"/>
</dbReference>
<evidence type="ECO:0000313" key="9">
    <source>
        <dbReference type="Proteomes" id="UP001168821"/>
    </source>
</evidence>
<keyword evidence="4 5" id="KW-0440">LIM domain</keyword>
<dbReference type="EMBL" id="JALNTZ010000005">
    <property type="protein sequence ID" value="KAJ3651765.1"/>
    <property type="molecule type" value="Genomic_DNA"/>
</dbReference>
<gene>
    <name evidence="8" type="ORF">Zmor_017780</name>
</gene>
<reference evidence="8" key="1">
    <citation type="journal article" date="2023" name="G3 (Bethesda)">
        <title>Whole genome assemblies of Zophobas morio and Tenebrio molitor.</title>
        <authorList>
            <person name="Kaur S."/>
            <person name="Stinson S.A."/>
            <person name="diCenzo G.C."/>
        </authorList>
    </citation>
    <scope>NUCLEOTIDE SEQUENCE</scope>
    <source>
        <strain evidence="8">QUZm001</strain>
    </source>
</reference>
<dbReference type="InterPro" id="IPR001781">
    <property type="entry name" value="Znf_LIM"/>
</dbReference>
<dbReference type="SUPFAM" id="SSF57716">
    <property type="entry name" value="Glucocorticoid receptor-like (DNA-binding domain)"/>
    <property type="match status" value="1"/>
</dbReference>
<evidence type="ECO:0000256" key="5">
    <source>
        <dbReference type="PROSITE-ProRule" id="PRU00125"/>
    </source>
</evidence>
<dbReference type="Proteomes" id="UP001168821">
    <property type="component" value="Unassembled WGS sequence"/>
</dbReference>
<accession>A0AA38I912</accession>
<evidence type="ECO:0000313" key="8">
    <source>
        <dbReference type="EMBL" id="KAJ3651765.1"/>
    </source>
</evidence>
<evidence type="ECO:0000256" key="2">
    <source>
        <dbReference type="ARBA" id="ARBA00022723"/>
    </source>
</evidence>
<evidence type="ECO:0000256" key="1">
    <source>
        <dbReference type="ARBA" id="ARBA00004123"/>
    </source>
</evidence>
<comment type="subcellular location">
    <subcellularLocation>
        <location evidence="1">Nucleus</location>
    </subcellularLocation>
</comment>
<dbReference type="Gene3D" id="2.10.110.10">
    <property type="entry name" value="Cysteine Rich Protein"/>
    <property type="match status" value="1"/>
</dbReference>
<dbReference type="PANTHER" id="PTHR24204">
    <property type="entry name" value="INSULIN GENE ENHANCER PROTEIN"/>
    <property type="match status" value="1"/>
</dbReference>
<evidence type="ECO:0000256" key="3">
    <source>
        <dbReference type="ARBA" id="ARBA00022833"/>
    </source>
</evidence>
<organism evidence="8 9">
    <name type="scientific">Zophobas morio</name>
    <dbReference type="NCBI Taxonomy" id="2755281"/>
    <lineage>
        <taxon>Eukaryota</taxon>
        <taxon>Metazoa</taxon>
        <taxon>Ecdysozoa</taxon>
        <taxon>Arthropoda</taxon>
        <taxon>Hexapoda</taxon>
        <taxon>Insecta</taxon>
        <taxon>Pterygota</taxon>
        <taxon>Neoptera</taxon>
        <taxon>Endopterygota</taxon>
        <taxon>Coleoptera</taxon>
        <taxon>Polyphaga</taxon>
        <taxon>Cucujiformia</taxon>
        <taxon>Tenebrionidae</taxon>
        <taxon>Zophobas</taxon>
    </lineage>
</organism>
<dbReference type="GO" id="GO:0007409">
    <property type="term" value="P:axonogenesis"/>
    <property type="evidence" value="ECO:0007669"/>
    <property type="project" value="TreeGrafter"/>
</dbReference>
<sequence>MKRCARCQATIISSELVMRARDLVFHVHCFSCAVCNSPLTKGDHFGMRDGAVLCRLHFEMPVTEPLPPGMFPPGMHHYPPPFPSPEFHHQIPPPTPVEPVGKVPFFNGAPTTPRQKGRPRKRKPKDLEGMTANLGTLEWLVNYLRLFTEGFGLYKLQLTSCKPL</sequence>
<name>A0AA38I912_9CUCU</name>
<evidence type="ECO:0000256" key="4">
    <source>
        <dbReference type="ARBA" id="ARBA00023038"/>
    </source>
</evidence>
<feature type="compositionally biased region" description="Basic residues" evidence="6">
    <location>
        <begin position="115"/>
        <end position="124"/>
    </location>
</feature>
<proteinExistence type="predicted"/>
<dbReference type="GO" id="GO:0048665">
    <property type="term" value="P:neuron fate specification"/>
    <property type="evidence" value="ECO:0007669"/>
    <property type="project" value="InterPro"/>
</dbReference>
<comment type="caution">
    <text evidence="8">The sequence shown here is derived from an EMBL/GenBank/DDBJ whole genome shotgun (WGS) entry which is preliminary data.</text>
</comment>
<dbReference type="InterPro" id="IPR047169">
    <property type="entry name" value="ISL1/2-like"/>
</dbReference>
<keyword evidence="9" id="KW-1185">Reference proteome</keyword>
<dbReference type="GO" id="GO:0005634">
    <property type="term" value="C:nucleus"/>
    <property type="evidence" value="ECO:0007669"/>
    <property type="project" value="UniProtKB-SubCell"/>
</dbReference>
<dbReference type="GO" id="GO:0046872">
    <property type="term" value="F:metal ion binding"/>
    <property type="evidence" value="ECO:0007669"/>
    <property type="project" value="UniProtKB-KW"/>
</dbReference>
<dbReference type="Pfam" id="PF00412">
    <property type="entry name" value="LIM"/>
    <property type="match status" value="1"/>
</dbReference>
<dbReference type="GO" id="GO:0000981">
    <property type="term" value="F:DNA-binding transcription factor activity, RNA polymerase II-specific"/>
    <property type="evidence" value="ECO:0007669"/>
    <property type="project" value="InterPro"/>
</dbReference>
<dbReference type="PANTHER" id="PTHR24204:SF8">
    <property type="entry name" value="TAILUP, ISOFORM A"/>
    <property type="match status" value="1"/>
</dbReference>